<evidence type="ECO:0000313" key="2">
    <source>
        <dbReference type="Proteomes" id="UP000234653"/>
    </source>
</evidence>
<reference evidence="1 2" key="1">
    <citation type="submission" date="2016-12" db="EMBL/GenBank/DDBJ databases">
        <title>The whole genome sequencing and assembly of Lactobacillus alimentarius DSM 20249T strain.</title>
        <authorList>
            <person name="Lee Y.-J."/>
            <person name="Yi H."/>
            <person name="Bahn Y.-S."/>
            <person name="Kim J.F."/>
            <person name="Lee D.-W."/>
        </authorList>
    </citation>
    <scope>NUCLEOTIDE SEQUENCE [LARGE SCALE GENOMIC DNA]</scope>
    <source>
        <strain evidence="1 2">DSM 20249</strain>
    </source>
</reference>
<protein>
    <recommendedName>
        <fullName evidence="3">Mor transcription activator domain-containing protein</fullName>
    </recommendedName>
</protein>
<dbReference type="SUPFAM" id="SSF46689">
    <property type="entry name" value="Homeodomain-like"/>
    <property type="match status" value="1"/>
</dbReference>
<dbReference type="Proteomes" id="UP000234653">
    <property type="component" value="Chromosome"/>
</dbReference>
<dbReference type="OrthoDB" id="2200281at2"/>
<name>A0A2K9HKX7_9LACO</name>
<organism evidence="1 2">
    <name type="scientific">Companilactobacillus alimentarius DSM 20249</name>
    <dbReference type="NCBI Taxonomy" id="1423720"/>
    <lineage>
        <taxon>Bacteria</taxon>
        <taxon>Bacillati</taxon>
        <taxon>Bacillota</taxon>
        <taxon>Bacilli</taxon>
        <taxon>Lactobacillales</taxon>
        <taxon>Lactobacillaceae</taxon>
        <taxon>Companilactobacillus</taxon>
    </lineage>
</organism>
<sequence length="90" mass="10627">MRSKLNYNMLHPTYKALYDIVGEEDLIKIYNLFRGTQLQLPMKMYDRVALKKAIREGQLNGMTNQEISLEFGYSPRWIKSVREGKDKNLN</sequence>
<dbReference type="InterPro" id="IPR009057">
    <property type="entry name" value="Homeodomain-like_sf"/>
</dbReference>
<evidence type="ECO:0008006" key="3">
    <source>
        <dbReference type="Google" id="ProtNLM"/>
    </source>
</evidence>
<dbReference type="AlphaFoldDB" id="A0A2K9HKX7"/>
<dbReference type="KEGG" id="lali:LA20249_10225"/>
<gene>
    <name evidence="1" type="ORF">LA20249_10225</name>
</gene>
<dbReference type="RefSeq" id="WP_057737555.1">
    <property type="nucleotide sequence ID" value="NZ_AZDQ01000006.1"/>
</dbReference>
<proteinExistence type="predicted"/>
<accession>A0A2K9HKX7</accession>
<evidence type="ECO:0000313" key="1">
    <source>
        <dbReference type="EMBL" id="AUI72537.1"/>
    </source>
</evidence>
<dbReference type="EMBL" id="CP018867">
    <property type="protein sequence ID" value="AUI72537.1"/>
    <property type="molecule type" value="Genomic_DNA"/>
</dbReference>
<keyword evidence="2" id="KW-1185">Reference proteome</keyword>